<evidence type="ECO:0000313" key="2">
    <source>
        <dbReference type="EMBL" id="MBD2704559.1"/>
    </source>
</evidence>
<dbReference type="PANTHER" id="PTHR36558:SF1">
    <property type="entry name" value="RESTRICTION ENDONUCLEASE DOMAIN-CONTAINING PROTEIN-RELATED"/>
    <property type="match status" value="1"/>
</dbReference>
<evidence type="ECO:0000313" key="3">
    <source>
        <dbReference type="Proteomes" id="UP000598820"/>
    </source>
</evidence>
<evidence type="ECO:0000259" key="1">
    <source>
        <dbReference type="Pfam" id="PF05685"/>
    </source>
</evidence>
<keyword evidence="3" id="KW-1185">Reference proteome</keyword>
<keyword evidence="2" id="KW-0255">Endonuclease</keyword>
<sequence length="192" mass="21680">MIAEKVYIAPDVYLRQERDAPSKSEYVNGDIIPIAGASTNHNRIKENTAIEIGLNIRGKGCRSYSSDQRVNVPTDSLYAYPDIVVVCGPNQYHDSLHDTLTNPMLIVEVLSPGTAAFDRGDKFALYRQSLTFQEYLFIDSEKMRVEVFRKHERGYWFLASEANKTGETVELAIINLSLPLETIYAETEGVLR</sequence>
<gene>
    <name evidence="2" type="ORF">IC229_28215</name>
</gene>
<dbReference type="CDD" id="cd06260">
    <property type="entry name" value="DUF820-like"/>
    <property type="match status" value="1"/>
</dbReference>
<keyword evidence="2" id="KW-0378">Hydrolase</keyword>
<comment type="caution">
    <text evidence="2">The sequence shown here is derived from an EMBL/GenBank/DDBJ whole genome shotgun (WGS) entry which is preliminary data.</text>
</comment>
<keyword evidence="2" id="KW-0540">Nuclease</keyword>
<dbReference type="InterPro" id="IPR011335">
    <property type="entry name" value="Restrct_endonuc-II-like"/>
</dbReference>
<protein>
    <submittedName>
        <fullName evidence="2">Uma2 family endonuclease</fullName>
    </submittedName>
</protein>
<dbReference type="Pfam" id="PF05685">
    <property type="entry name" value="Uma2"/>
    <property type="match status" value="1"/>
</dbReference>
<dbReference type="EMBL" id="JACWZY010000033">
    <property type="protein sequence ID" value="MBD2704559.1"/>
    <property type="molecule type" value="Genomic_DNA"/>
</dbReference>
<dbReference type="Gene3D" id="3.90.1570.10">
    <property type="entry name" value="tt1808, chain A"/>
    <property type="match status" value="1"/>
</dbReference>
<dbReference type="AlphaFoldDB" id="A0A926Y0X3"/>
<dbReference type="SUPFAM" id="SSF52980">
    <property type="entry name" value="Restriction endonuclease-like"/>
    <property type="match status" value="1"/>
</dbReference>
<dbReference type="InterPro" id="IPR008538">
    <property type="entry name" value="Uma2"/>
</dbReference>
<dbReference type="RefSeq" id="WP_190891233.1">
    <property type="nucleotide sequence ID" value="NZ_JACWZY010000033.1"/>
</dbReference>
<dbReference type="Proteomes" id="UP000598820">
    <property type="component" value="Unassembled WGS sequence"/>
</dbReference>
<dbReference type="PANTHER" id="PTHR36558">
    <property type="entry name" value="GLR1098 PROTEIN"/>
    <property type="match status" value="1"/>
</dbReference>
<reference evidence="2" key="1">
    <citation type="submission" date="2020-09" db="EMBL/GenBank/DDBJ databases">
        <authorList>
            <person name="Kim M.K."/>
        </authorList>
    </citation>
    <scope>NUCLEOTIDE SEQUENCE</scope>
    <source>
        <strain evidence="2">BT702</strain>
    </source>
</reference>
<dbReference type="InterPro" id="IPR012296">
    <property type="entry name" value="Nuclease_put_TT1808"/>
</dbReference>
<name>A0A926Y0X3_9BACT</name>
<feature type="domain" description="Putative restriction endonuclease" evidence="1">
    <location>
        <begin position="13"/>
        <end position="179"/>
    </location>
</feature>
<accession>A0A926Y0X3</accession>
<dbReference type="GO" id="GO:0004519">
    <property type="term" value="F:endonuclease activity"/>
    <property type="evidence" value="ECO:0007669"/>
    <property type="project" value="UniProtKB-KW"/>
</dbReference>
<organism evidence="2 3">
    <name type="scientific">Spirosoma profusum</name>
    <dbReference type="NCBI Taxonomy" id="2771354"/>
    <lineage>
        <taxon>Bacteria</taxon>
        <taxon>Pseudomonadati</taxon>
        <taxon>Bacteroidota</taxon>
        <taxon>Cytophagia</taxon>
        <taxon>Cytophagales</taxon>
        <taxon>Cytophagaceae</taxon>
        <taxon>Spirosoma</taxon>
    </lineage>
</organism>
<proteinExistence type="predicted"/>